<comment type="caution">
    <text evidence="2">The sequence shown here is derived from an EMBL/GenBank/DDBJ whole genome shotgun (WGS) entry which is preliminary data.</text>
</comment>
<keyword evidence="1" id="KW-0472">Membrane</keyword>
<name>A0AAD4SIN5_9MAGN</name>
<reference evidence="2" key="1">
    <citation type="submission" date="2022-04" db="EMBL/GenBank/DDBJ databases">
        <title>A functionally conserved STORR gene fusion in Papaver species that diverged 16.8 million years ago.</title>
        <authorList>
            <person name="Catania T."/>
        </authorList>
    </citation>
    <scope>NUCLEOTIDE SEQUENCE</scope>
    <source>
        <strain evidence="2">S-188037</strain>
    </source>
</reference>
<dbReference type="AlphaFoldDB" id="A0AAD4SIN5"/>
<dbReference type="Proteomes" id="UP001202328">
    <property type="component" value="Unassembled WGS sequence"/>
</dbReference>
<evidence type="ECO:0000313" key="3">
    <source>
        <dbReference type="Proteomes" id="UP001202328"/>
    </source>
</evidence>
<protein>
    <submittedName>
        <fullName evidence="2">Uncharacterized protein</fullName>
    </submittedName>
</protein>
<keyword evidence="1" id="KW-1133">Transmembrane helix</keyword>
<organism evidence="2 3">
    <name type="scientific">Papaver atlanticum</name>
    <dbReference type="NCBI Taxonomy" id="357466"/>
    <lineage>
        <taxon>Eukaryota</taxon>
        <taxon>Viridiplantae</taxon>
        <taxon>Streptophyta</taxon>
        <taxon>Embryophyta</taxon>
        <taxon>Tracheophyta</taxon>
        <taxon>Spermatophyta</taxon>
        <taxon>Magnoliopsida</taxon>
        <taxon>Ranunculales</taxon>
        <taxon>Papaveraceae</taxon>
        <taxon>Papaveroideae</taxon>
        <taxon>Papaver</taxon>
    </lineage>
</organism>
<evidence type="ECO:0000313" key="2">
    <source>
        <dbReference type="EMBL" id="KAI3906624.1"/>
    </source>
</evidence>
<evidence type="ECO:0000256" key="1">
    <source>
        <dbReference type="SAM" id="Phobius"/>
    </source>
</evidence>
<proteinExistence type="predicted"/>
<keyword evidence="3" id="KW-1185">Reference proteome</keyword>
<keyword evidence="1" id="KW-0812">Transmembrane</keyword>
<dbReference type="EMBL" id="JAJJMB010010755">
    <property type="protein sequence ID" value="KAI3906624.1"/>
    <property type="molecule type" value="Genomic_DNA"/>
</dbReference>
<sequence length="89" mass="9926">MSAPLRKMAPQFTRLGTKFVSARNFGSKVDRATEVSKERREKLAFGAIGVTFGVSIALLTQKMMYGRVINILGFPIGRDRPLRTPKQNV</sequence>
<gene>
    <name evidence="2" type="ORF">MKW98_009532</name>
</gene>
<feature type="transmembrane region" description="Helical" evidence="1">
    <location>
        <begin position="43"/>
        <end position="60"/>
    </location>
</feature>
<accession>A0AAD4SIN5</accession>